<keyword evidence="3" id="KW-1185">Reference proteome</keyword>
<evidence type="ECO:0000256" key="1">
    <source>
        <dbReference type="SAM" id="MobiDB-lite"/>
    </source>
</evidence>
<dbReference type="InterPro" id="IPR052997">
    <property type="entry name" value="RRT15-like"/>
</dbReference>
<organism evidence="2 3">
    <name type="scientific">Capsicum baccatum</name>
    <name type="common">Peruvian pepper</name>
    <dbReference type="NCBI Taxonomy" id="33114"/>
    <lineage>
        <taxon>Eukaryota</taxon>
        <taxon>Viridiplantae</taxon>
        <taxon>Streptophyta</taxon>
        <taxon>Embryophyta</taxon>
        <taxon>Tracheophyta</taxon>
        <taxon>Spermatophyta</taxon>
        <taxon>Magnoliopsida</taxon>
        <taxon>eudicotyledons</taxon>
        <taxon>Gunneridae</taxon>
        <taxon>Pentapetalae</taxon>
        <taxon>asterids</taxon>
        <taxon>lamiids</taxon>
        <taxon>Solanales</taxon>
        <taxon>Solanaceae</taxon>
        <taxon>Solanoideae</taxon>
        <taxon>Capsiceae</taxon>
        <taxon>Capsicum</taxon>
    </lineage>
</organism>
<accession>A0A2G2V4K1</accession>
<feature type="region of interest" description="Disordered" evidence="1">
    <location>
        <begin position="321"/>
        <end position="341"/>
    </location>
</feature>
<comment type="caution">
    <text evidence="2">The sequence shown here is derived from an EMBL/GenBank/DDBJ whole genome shotgun (WGS) entry which is preliminary data.</text>
</comment>
<sequence>MNAWLPEASYPCGNFFDTSTFEFRRSKGSLGHAFTIRIRTGNQNQTSFYPSVPHEISVLVELILGHLRYLLTDVPPQPNSPPDNVFRPDRPAERALGPKRGAFDIQSTGQKSHCVNIRWDHRNALFKLNSRIPLVRTSYELAVQRAGSISSSPPTAYVFGTGTPVPSPQSQSFSRSYGSILPTFLAYIVPSTRGCSPWRPDAVMSTTGRGWNLILWIFKGSRERTGHHATCGALPAAGPYLRLSRFQGGQAVKQKRQLFPRLPPTSLDFLTLSSTATSQYAHTRTLLRRSRSVGGAPLGGIPPISFVAPYGYTRPLNRTVFEDGLNGEPTGQRPERADAEARQRRALPTTIEETAFHERIESSGFGRPPNPRRSTPRVDRRTGSSPFYILLGAHRRPPSASPPTISSTL</sequence>
<reference evidence="3" key="2">
    <citation type="journal article" date="2017" name="J. Anim. Genet.">
        <title>Multiple reference genome sequences of hot pepper reveal the massive evolution of plant disease resistance genes by retroduplication.</title>
        <authorList>
            <person name="Kim S."/>
            <person name="Park J."/>
            <person name="Yeom S.-I."/>
            <person name="Kim Y.-M."/>
            <person name="Seo E."/>
            <person name="Kim K.-T."/>
            <person name="Kim M.-S."/>
            <person name="Lee J.M."/>
            <person name="Cheong K."/>
            <person name="Shin H.-S."/>
            <person name="Kim S.-B."/>
            <person name="Han K."/>
            <person name="Lee J."/>
            <person name="Park M."/>
            <person name="Lee H.-A."/>
            <person name="Lee H.-Y."/>
            <person name="Lee Y."/>
            <person name="Oh S."/>
            <person name="Lee J.H."/>
            <person name="Choi E."/>
            <person name="Choi E."/>
            <person name="Lee S.E."/>
            <person name="Jeon J."/>
            <person name="Kim H."/>
            <person name="Choi G."/>
            <person name="Song H."/>
            <person name="Lee J."/>
            <person name="Lee S.-C."/>
            <person name="Kwon J.-K."/>
            <person name="Lee H.-Y."/>
            <person name="Koo N."/>
            <person name="Hong Y."/>
            <person name="Kim R.W."/>
            <person name="Kang W.-H."/>
            <person name="Huh J.H."/>
            <person name="Kang B.-C."/>
            <person name="Yang T.-J."/>
            <person name="Lee Y.-H."/>
            <person name="Bennetzen J.L."/>
            <person name="Choi D."/>
        </authorList>
    </citation>
    <scope>NUCLEOTIDE SEQUENCE [LARGE SCALE GENOMIC DNA]</scope>
    <source>
        <strain evidence="3">cv. PBC81</strain>
    </source>
</reference>
<dbReference type="Proteomes" id="UP000224567">
    <property type="component" value="Unassembled WGS sequence"/>
</dbReference>
<feature type="region of interest" description="Disordered" evidence="1">
    <location>
        <begin position="353"/>
        <end position="409"/>
    </location>
</feature>
<gene>
    <name evidence="2" type="ORF">CQW23_32557</name>
</gene>
<reference evidence="2 3" key="1">
    <citation type="journal article" date="2017" name="Genome Biol.">
        <title>New reference genome sequences of hot pepper reveal the massive evolution of plant disease-resistance genes by retroduplication.</title>
        <authorList>
            <person name="Kim S."/>
            <person name="Park J."/>
            <person name="Yeom S.I."/>
            <person name="Kim Y.M."/>
            <person name="Seo E."/>
            <person name="Kim K.T."/>
            <person name="Kim M.S."/>
            <person name="Lee J.M."/>
            <person name="Cheong K."/>
            <person name="Shin H.S."/>
            <person name="Kim S.B."/>
            <person name="Han K."/>
            <person name="Lee J."/>
            <person name="Park M."/>
            <person name="Lee H.A."/>
            <person name="Lee H.Y."/>
            <person name="Lee Y."/>
            <person name="Oh S."/>
            <person name="Lee J.H."/>
            <person name="Choi E."/>
            <person name="Choi E."/>
            <person name="Lee S.E."/>
            <person name="Jeon J."/>
            <person name="Kim H."/>
            <person name="Choi G."/>
            <person name="Song H."/>
            <person name="Lee J."/>
            <person name="Lee S.C."/>
            <person name="Kwon J.K."/>
            <person name="Lee H.Y."/>
            <person name="Koo N."/>
            <person name="Hong Y."/>
            <person name="Kim R.W."/>
            <person name="Kang W.H."/>
            <person name="Huh J.H."/>
            <person name="Kang B.C."/>
            <person name="Yang T.J."/>
            <person name="Lee Y.H."/>
            <person name="Bennetzen J.L."/>
            <person name="Choi D."/>
        </authorList>
    </citation>
    <scope>NUCLEOTIDE SEQUENCE [LARGE SCALE GENOMIC DNA]</scope>
    <source>
        <strain evidence="3">cv. PBC81</strain>
    </source>
</reference>
<dbReference type="AlphaFoldDB" id="A0A2G2V4K1"/>
<evidence type="ECO:0000313" key="3">
    <source>
        <dbReference type="Proteomes" id="UP000224567"/>
    </source>
</evidence>
<evidence type="ECO:0000313" key="2">
    <source>
        <dbReference type="EMBL" id="PHT27848.1"/>
    </source>
</evidence>
<dbReference type="EMBL" id="MLFT02000303">
    <property type="protein sequence ID" value="PHT27848.1"/>
    <property type="molecule type" value="Genomic_DNA"/>
</dbReference>
<protein>
    <submittedName>
        <fullName evidence="2">Regulator of rDNA transcription protein 15</fullName>
    </submittedName>
</protein>
<name>A0A2G2V4K1_CAPBA</name>
<dbReference type="PANTHER" id="PTHR33047">
    <property type="entry name" value="PROTEIN TAR1"/>
    <property type="match status" value="1"/>
</dbReference>
<dbReference type="PANTHER" id="PTHR33047:SF41">
    <property type="entry name" value="REGULATOR OF RDNA TRANSCRIPTION PROTEIN 15"/>
    <property type="match status" value="1"/>
</dbReference>
<proteinExistence type="predicted"/>
<dbReference type="OrthoDB" id="1686935at2759"/>